<feature type="compositionally biased region" description="Basic residues" evidence="7">
    <location>
        <begin position="71"/>
        <end position="90"/>
    </location>
</feature>
<dbReference type="VEuPathDB" id="VectorBase:CPIJ008849"/>
<dbReference type="Proteomes" id="UP000002320">
    <property type="component" value="Unassembled WGS sequence"/>
</dbReference>
<protein>
    <submittedName>
        <fullName evidence="8 9">U4/U6.U5 tri-snRNP-associated protein 1</fullName>
    </submittedName>
</protein>
<dbReference type="Pfam" id="PF19252">
    <property type="entry name" value="HIND"/>
    <property type="match status" value="1"/>
</dbReference>
<dbReference type="GO" id="GO:0045292">
    <property type="term" value="P:mRNA cis splicing, via spliceosome"/>
    <property type="evidence" value="ECO:0007669"/>
    <property type="project" value="TreeGrafter"/>
</dbReference>
<keyword evidence="3" id="KW-0507">mRNA processing</keyword>
<dbReference type="EnsemblMetazoa" id="CPIJ008849-RA">
    <property type="protein sequence ID" value="CPIJ008849-PA"/>
    <property type="gene ID" value="CPIJ008849"/>
</dbReference>
<evidence type="ECO:0000256" key="2">
    <source>
        <dbReference type="ARBA" id="ARBA00006076"/>
    </source>
</evidence>
<dbReference type="GO" id="GO:0000481">
    <property type="term" value="P:maturation of 5S rRNA"/>
    <property type="evidence" value="ECO:0007669"/>
    <property type="project" value="TreeGrafter"/>
</dbReference>
<dbReference type="InterPro" id="IPR005011">
    <property type="entry name" value="SNU66/SART1"/>
</dbReference>
<evidence type="ECO:0000256" key="1">
    <source>
        <dbReference type="ARBA" id="ARBA00004123"/>
    </source>
</evidence>
<dbReference type="OMA" id="KRRDYTG"/>
<comment type="subcellular location">
    <subcellularLocation>
        <location evidence="1">Nucleus</location>
    </subcellularLocation>
</comment>
<feature type="compositionally biased region" description="Polar residues" evidence="7">
    <location>
        <begin position="128"/>
        <end position="139"/>
    </location>
</feature>
<keyword evidence="6" id="KW-0175">Coiled coil</keyword>
<evidence type="ECO:0000256" key="3">
    <source>
        <dbReference type="ARBA" id="ARBA00022664"/>
    </source>
</evidence>
<reference evidence="9" key="2">
    <citation type="submission" date="2021-02" db="UniProtKB">
        <authorList>
            <consortium name="EnsemblMetazoa"/>
        </authorList>
    </citation>
    <scope>IDENTIFICATION</scope>
    <source>
        <strain evidence="9">JHB</strain>
    </source>
</reference>
<dbReference type="InterPro" id="IPR045347">
    <property type="entry name" value="HIND"/>
</dbReference>
<dbReference type="STRING" id="7176.B0WPY3"/>
<feature type="region of interest" description="Disordered" evidence="7">
    <location>
        <begin position="189"/>
        <end position="275"/>
    </location>
</feature>
<keyword evidence="10" id="KW-1185">Reference proteome</keyword>
<dbReference type="InParanoid" id="B0WPY3"/>
<name>B0WPY3_CULQU</name>
<keyword evidence="4" id="KW-0508">mRNA splicing</keyword>
<dbReference type="OrthoDB" id="5583at2759"/>
<proteinExistence type="inferred from homology"/>
<dbReference type="PANTHER" id="PTHR14152:SF5">
    <property type="entry name" value="U4_U6.U5 TRI-SNRNP-ASSOCIATED PROTEIN 1"/>
    <property type="match status" value="1"/>
</dbReference>
<dbReference type="PANTHER" id="PTHR14152">
    <property type="entry name" value="SQUAMOUS CELL CARCINOMA ANTIGEN RECOGNISED BY CYTOTOXIC T LYMPHOCYTES"/>
    <property type="match status" value="1"/>
</dbReference>
<dbReference type="GO" id="GO:0046540">
    <property type="term" value="C:U4/U6 x U5 tri-snRNP complex"/>
    <property type="evidence" value="ECO:0007669"/>
    <property type="project" value="InterPro"/>
</dbReference>
<evidence type="ECO:0000256" key="7">
    <source>
        <dbReference type="SAM" id="MobiDB-lite"/>
    </source>
</evidence>
<dbReference type="FunCoup" id="B0WPY3">
    <property type="interactions" value="2000"/>
</dbReference>
<dbReference type="AlphaFoldDB" id="B0WPY3"/>
<evidence type="ECO:0000313" key="10">
    <source>
        <dbReference type="Proteomes" id="UP000002320"/>
    </source>
</evidence>
<evidence type="ECO:0000256" key="6">
    <source>
        <dbReference type="SAM" id="Coils"/>
    </source>
</evidence>
<evidence type="ECO:0000256" key="4">
    <source>
        <dbReference type="ARBA" id="ARBA00023187"/>
    </source>
</evidence>
<feature type="compositionally biased region" description="Basic and acidic residues" evidence="7">
    <location>
        <begin position="257"/>
        <end position="275"/>
    </location>
</feature>
<evidence type="ECO:0000256" key="5">
    <source>
        <dbReference type="ARBA" id="ARBA00023242"/>
    </source>
</evidence>
<dbReference type="VEuPathDB" id="VectorBase:CQUJHB013501"/>
<gene>
    <name evidence="9" type="primary">6041517</name>
    <name evidence="8" type="ORF">CpipJ_CPIJ008849</name>
</gene>
<feature type="coiled-coil region" evidence="6">
    <location>
        <begin position="296"/>
        <end position="362"/>
    </location>
</feature>
<dbReference type="eggNOG" id="KOG2217">
    <property type="taxonomic scope" value="Eukaryota"/>
</dbReference>
<feature type="compositionally biased region" description="Basic and acidic residues" evidence="7">
    <location>
        <begin position="54"/>
        <end position="70"/>
    </location>
</feature>
<evidence type="ECO:0000313" key="8">
    <source>
        <dbReference type="EMBL" id="EDS32573.1"/>
    </source>
</evidence>
<feature type="region of interest" description="Disordered" evidence="7">
    <location>
        <begin position="1"/>
        <end position="146"/>
    </location>
</feature>
<keyword evidence="5" id="KW-0539">Nucleus</keyword>
<evidence type="ECO:0000313" key="9">
    <source>
        <dbReference type="EnsemblMetazoa" id="CPIJ008849-PA"/>
    </source>
</evidence>
<accession>B0WPY3</accession>
<dbReference type="EMBL" id="DS232031">
    <property type="protein sequence ID" value="EDS32573.1"/>
    <property type="molecule type" value="Genomic_DNA"/>
</dbReference>
<comment type="similarity">
    <text evidence="2">Belongs to the SNU66/SART1 family.</text>
</comment>
<feature type="compositionally biased region" description="Basic residues" evidence="7">
    <location>
        <begin position="1"/>
        <end position="30"/>
    </location>
</feature>
<reference evidence="8" key="1">
    <citation type="submission" date="2007-03" db="EMBL/GenBank/DDBJ databases">
        <title>Annotation of Culex pipiens quinquefasciatus.</title>
        <authorList>
            <consortium name="The Broad Institute Genome Sequencing Platform"/>
            <person name="Atkinson P.W."/>
            <person name="Hemingway J."/>
            <person name="Christensen B.M."/>
            <person name="Higgs S."/>
            <person name="Kodira C."/>
            <person name="Hannick L."/>
            <person name="Megy K."/>
            <person name="O'Leary S."/>
            <person name="Pearson M."/>
            <person name="Haas B.J."/>
            <person name="Mauceli E."/>
            <person name="Wortman J.R."/>
            <person name="Lee N.H."/>
            <person name="Guigo R."/>
            <person name="Stanke M."/>
            <person name="Alvarado L."/>
            <person name="Amedeo P."/>
            <person name="Antoine C.H."/>
            <person name="Arensburger P."/>
            <person name="Bidwell S.L."/>
            <person name="Crawford M."/>
            <person name="Camaro F."/>
            <person name="Devon K."/>
            <person name="Engels R."/>
            <person name="Hammond M."/>
            <person name="Howarth C."/>
            <person name="Koehrsen M."/>
            <person name="Lawson D."/>
            <person name="Montgomery P."/>
            <person name="Nene V."/>
            <person name="Nusbaum C."/>
            <person name="Puiu D."/>
            <person name="Romero-Severson J."/>
            <person name="Severson D.W."/>
            <person name="Shumway M."/>
            <person name="Sisk P."/>
            <person name="Stolte C."/>
            <person name="Zeng Q."/>
            <person name="Eisenstadt E."/>
            <person name="Fraser-Liggett C."/>
            <person name="Strausberg R."/>
            <person name="Galagan J."/>
            <person name="Birren B."/>
            <person name="Collins F.H."/>
        </authorList>
    </citation>
    <scope>NUCLEOTIDE SEQUENCE [LARGE SCALE GENOMIC DNA]</scope>
    <source>
        <strain evidence="8">JHB</strain>
    </source>
</reference>
<organism>
    <name type="scientific">Culex quinquefasciatus</name>
    <name type="common">Southern house mosquito</name>
    <name type="synonym">Culex pungens</name>
    <dbReference type="NCBI Taxonomy" id="7176"/>
    <lineage>
        <taxon>Eukaryota</taxon>
        <taxon>Metazoa</taxon>
        <taxon>Ecdysozoa</taxon>
        <taxon>Arthropoda</taxon>
        <taxon>Hexapoda</taxon>
        <taxon>Insecta</taxon>
        <taxon>Pterygota</taxon>
        <taxon>Neoptera</taxon>
        <taxon>Endopterygota</taxon>
        <taxon>Diptera</taxon>
        <taxon>Nematocera</taxon>
        <taxon>Culicoidea</taxon>
        <taxon>Culicidae</taxon>
        <taxon>Culicinae</taxon>
        <taxon>Culicini</taxon>
        <taxon>Culex</taxon>
        <taxon>Culex</taxon>
    </lineage>
</organism>
<sequence>MGSSKKHKKESKKHKRRSRSRSPHEKRRIRSYAEEHEFVVEDGEEEEQQQVVEDNGHRREKDRYEGEEKVSRHKKHKKDRDRHHHSKKRRVREEDGEGLEVEVGGSSSRKKRHRTKEYVEVADDSSDRYSGSTATNYASLSDAGTGASVRWPTVVSVATTEGGRSKPSKAVTFSAEGCCSVEQKTISVATEGGSAKSSPPPQPEQRKRTPSPIPENGAGDCLSVEETNKLRAKLGLKPLEVGPSDATKESSSSSSSRKPDEDAPRNERTGASYEKIKDDWGEFYHKPATNLKEKTKEEKIREKLKERKEKRAVEEKLKRLQTLGEDEDMDDVKNWVSRSRDKDRLKKEADERAKLLDQMDEEFGVGDLVDQEVRQTRKNAYKDRDLRGLRVEHDVEEFKEGRQVILTLKDADVLDEEAGDTLVNVNMMDDERYKKNVENRKQNPNHYGYNVYDEEVDEFGMVKERDILGKYNDELGERKKSSFTIGSNAEHEAAEKRRQLEIRAKLQNKKLDSLNTVPLALASEYFNETEIASFKKPKKKVRKIRQKLRADDLLASVPEAASSADLGSRANRRGGEPPPTKSEIRNVKRRDILITDDTPTFDDDLSGVRVDEDDEDLQAVLSKARRLKQKEAIISKALPFDPDQIKHEIKPEADSEDESGTFDTRTRDGAMLLNATAEFCRTLGDIPTYGLAGNRDEDVNEMMDFEQEHEEREPDYQEPGGSSWNYVNTEREQEEQARSGQVPVEDVAILDEEPDVASSVAGALKLANSKGYLEKEESNRPSNARFAHLQAQNYSIEDKNYGDEDKYSRRDRFSGPISDFREKETFKPNVKLEYIDDSGHLLTPKEAFRYLSHKFHGKGPGKNKVEKRLKKSEQEGLMKKMSSTDTPLGTLNMLQAKQKETQSPFIVLSGKQNTSIVKHKR</sequence>
<dbReference type="Pfam" id="PF03343">
    <property type="entry name" value="SART-1"/>
    <property type="match status" value="1"/>
</dbReference>
<dbReference type="HOGENOM" id="CLU_009379_3_0_1"/>
<feature type="region of interest" description="Disordered" evidence="7">
    <location>
        <begin position="561"/>
        <end position="584"/>
    </location>
</feature>
<dbReference type="KEGG" id="cqu:CpipJ_CPIJ008849"/>